<evidence type="ECO:0000256" key="1">
    <source>
        <dbReference type="ARBA" id="ARBA00004141"/>
    </source>
</evidence>
<comment type="catalytic activity">
    <reaction evidence="8">
        <text>L-cysteinyl-[protein] + hexadecanoyl-CoA = S-hexadecanoyl-L-cysteinyl-[protein] + CoA</text>
        <dbReference type="Rhea" id="RHEA:36683"/>
        <dbReference type="Rhea" id="RHEA-COMP:10131"/>
        <dbReference type="Rhea" id="RHEA-COMP:11032"/>
        <dbReference type="ChEBI" id="CHEBI:29950"/>
        <dbReference type="ChEBI" id="CHEBI:57287"/>
        <dbReference type="ChEBI" id="CHEBI:57379"/>
        <dbReference type="ChEBI" id="CHEBI:74151"/>
        <dbReference type="EC" id="2.3.1.225"/>
    </reaction>
</comment>
<evidence type="ECO:0000313" key="11">
    <source>
        <dbReference type="Proteomes" id="UP000604825"/>
    </source>
</evidence>
<comment type="domain">
    <text evidence="8">The DHHC domain is required for palmitoyltransferase activity.</text>
</comment>
<evidence type="ECO:0000256" key="4">
    <source>
        <dbReference type="ARBA" id="ARBA00022692"/>
    </source>
</evidence>
<evidence type="ECO:0000256" key="5">
    <source>
        <dbReference type="ARBA" id="ARBA00022989"/>
    </source>
</evidence>
<dbReference type="Proteomes" id="UP000604825">
    <property type="component" value="Unassembled WGS sequence"/>
</dbReference>
<dbReference type="Pfam" id="PF01529">
    <property type="entry name" value="DHHC"/>
    <property type="match status" value="1"/>
</dbReference>
<evidence type="ECO:0000256" key="2">
    <source>
        <dbReference type="ARBA" id="ARBA00008574"/>
    </source>
</evidence>
<feature type="domain" description="Palmitoyltransferase DHHC" evidence="9">
    <location>
        <begin position="14"/>
        <end position="111"/>
    </location>
</feature>
<feature type="transmembrane region" description="Helical" evidence="8">
    <location>
        <begin position="35"/>
        <end position="55"/>
    </location>
</feature>
<evidence type="ECO:0000256" key="7">
    <source>
        <dbReference type="ARBA" id="ARBA00023315"/>
    </source>
</evidence>
<dbReference type="InterPro" id="IPR039859">
    <property type="entry name" value="PFA4/ZDH16/20/ERF2-like"/>
</dbReference>
<protein>
    <recommendedName>
        <fullName evidence="8">S-acyltransferase</fullName>
        <ecNumber evidence="8">2.3.1.225</ecNumber>
    </recommendedName>
    <alternativeName>
        <fullName evidence="8">Palmitoyltransferase</fullName>
    </alternativeName>
</protein>
<keyword evidence="5 8" id="KW-1133">Transmembrane helix</keyword>
<dbReference type="GO" id="GO:0019706">
    <property type="term" value="F:protein-cysteine S-palmitoyltransferase activity"/>
    <property type="evidence" value="ECO:0007669"/>
    <property type="project" value="UniProtKB-EC"/>
</dbReference>
<evidence type="ECO:0000256" key="8">
    <source>
        <dbReference type="RuleBase" id="RU079119"/>
    </source>
</evidence>
<dbReference type="AlphaFoldDB" id="A0A811Q5T9"/>
<dbReference type="PROSITE" id="PS50216">
    <property type="entry name" value="DHHC"/>
    <property type="match status" value="1"/>
</dbReference>
<keyword evidence="6 8" id="KW-0472">Membrane</keyword>
<comment type="subcellular location">
    <subcellularLocation>
        <location evidence="1">Membrane</location>
        <topology evidence="1">Multi-pass membrane protein</topology>
    </subcellularLocation>
</comment>
<proteinExistence type="inferred from homology"/>
<evidence type="ECO:0000256" key="3">
    <source>
        <dbReference type="ARBA" id="ARBA00022679"/>
    </source>
</evidence>
<keyword evidence="3 8" id="KW-0808">Transferase</keyword>
<dbReference type="EMBL" id="CAJGYO010000009">
    <property type="protein sequence ID" value="CAD6253596.1"/>
    <property type="molecule type" value="Genomic_DNA"/>
</dbReference>
<feature type="transmembrane region" description="Helical" evidence="8">
    <location>
        <begin position="134"/>
        <end position="154"/>
    </location>
</feature>
<dbReference type="EC" id="2.3.1.225" evidence="8"/>
<accession>A0A811Q5T9</accession>
<organism evidence="10 11">
    <name type="scientific">Miscanthus lutarioriparius</name>
    <dbReference type="NCBI Taxonomy" id="422564"/>
    <lineage>
        <taxon>Eukaryota</taxon>
        <taxon>Viridiplantae</taxon>
        <taxon>Streptophyta</taxon>
        <taxon>Embryophyta</taxon>
        <taxon>Tracheophyta</taxon>
        <taxon>Spermatophyta</taxon>
        <taxon>Magnoliopsida</taxon>
        <taxon>Liliopsida</taxon>
        <taxon>Poales</taxon>
        <taxon>Poaceae</taxon>
        <taxon>PACMAD clade</taxon>
        <taxon>Panicoideae</taxon>
        <taxon>Andropogonodae</taxon>
        <taxon>Andropogoneae</taxon>
        <taxon>Saccharinae</taxon>
        <taxon>Miscanthus</taxon>
    </lineage>
</organism>
<keyword evidence="4 8" id="KW-0812">Transmembrane</keyword>
<name>A0A811Q5T9_9POAL</name>
<comment type="caution">
    <text evidence="10">The sequence shown here is derived from an EMBL/GenBank/DDBJ whole genome shotgun (WGS) entry which is preliminary data.</text>
</comment>
<reference evidence="10" key="1">
    <citation type="submission" date="2020-10" db="EMBL/GenBank/DDBJ databases">
        <authorList>
            <person name="Han B."/>
            <person name="Lu T."/>
            <person name="Zhao Q."/>
            <person name="Huang X."/>
            <person name="Zhao Y."/>
        </authorList>
    </citation>
    <scope>NUCLEOTIDE SEQUENCE</scope>
</reference>
<evidence type="ECO:0000256" key="6">
    <source>
        <dbReference type="ARBA" id="ARBA00023136"/>
    </source>
</evidence>
<dbReference type="PANTHER" id="PTHR12246">
    <property type="entry name" value="PALMITOYLTRANSFERASE ZDHHC16"/>
    <property type="match status" value="1"/>
</dbReference>
<evidence type="ECO:0000313" key="10">
    <source>
        <dbReference type="EMBL" id="CAD6253596.1"/>
    </source>
</evidence>
<keyword evidence="7 8" id="KW-0012">Acyltransferase</keyword>
<comment type="similarity">
    <text evidence="2 8">Belongs to the DHHC palmitoyltransferase family.</text>
</comment>
<sequence length="208" mass="23066">MPDVEDAGSPIHEIKRKDHHCIWINNCVGHENYKIFLVFVLYAVIASFYSMVLIIGGAVHLPKDEQPGSDSSRTSIIVCGVLLCPLALALMVLLGWHVCLILHNKTTIELTQGYFVAFPEFIWRCILRKQLQKALAVILGCMSAAILLAEATLLPSGVDLSLFSILIKAVGKQEVLVQARRLKVGDKPLLTVSIFMQRAHVNFYITGQ</sequence>
<feature type="transmembrane region" description="Helical" evidence="8">
    <location>
        <begin position="75"/>
        <end position="102"/>
    </location>
</feature>
<dbReference type="InterPro" id="IPR001594">
    <property type="entry name" value="Palmitoyltrfase_DHHC"/>
</dbReference>
<keyword evidence="11" id="KW-1185">Reference proteome</keyword>
<dbReference type="OrthoDB" id="331948at2759"/>
<gene>
    <name evidence="10" type="ORF">NCGR_LOCUS37220</name>
</gene>
<evidence type="ECO:0000259" key="9">
    <source>
        <dbReference type="Pfam" id="PF01529"/>
    </source>
</evidence>
<dbReference type="GO" id="GO:0016020">
    <property type="term" value="C:membrane"/>
    <property type="evidence" value="ECO:0007669"/>
    <property type="project" value="UniProtKB-SubCell"/>
</dbReference>